<reference evidence="11" key="1">
    <citation type="submission" date="2025-08" db="UniProtKB">
        <authorList>
            <consortium name="Ensembl"/>
        </authorList>
    </citation>
    <scope>IDENTIFICATION</scope>
</reference>
<evidence type="ECO:0000313" key="11">
    <source>
        <dbReference type="Ensembl" id="ENSSANP00000011292.1"/>
    </source>
</evidence>
<evidence type="ECO:0000256" key="3">
    <source>
        <dbReference type="ARBA" id="ARBA00022723"/>
    </source>
</evidence>
<dbReference type="CDD" id="cd09601">
    <property type="entry name" value="M1_APN-Q_like"/>
    <property type="match status" value="1"/>
</dbReference>
<comment type="cofactor">
    <cofactor evidence="8">
        <name>Zn(2+)</name>
        <dbReference type="ChEBI" id="CHEBI:29105"/>
    </cofactor>
    <text evidence="8">Binds 1 zinc ion per subunit.</text>
</comment>
<dbReference type="GO" id="GO:0070006">
    <property type="term" value="F:metalloaminopeptidase activity"/>
    <property type="evidence" value="ECO:0007669"/>
    <property type="project" value="TreeGrafter"/>
</dbReference>
<feature type="domain" description="Peptidase M1 membrane alanine aminopeptidase" evidence="9">
    <location>
        <begin position="132"/>
        <end position="232"/>
    </location>
</feature>
<evidence type="ECO:0000256" key="8">
    <source>
        <dbReference type="PIRSR" id="PIRSR634016-3"/>
    </source>
</evidence>
<keyword evidence="3 8" id="KW-0479">Metal-binding</keyword>
<keyword evidence="5 8" id="KW-0862">Zinc</keyword>
<evidence type="ECO:0000256" key="7">
    <source>
        <dbReference type="PIRSR" id="PIRSR634016-1"/>
    </source>
</evidence>
<dbReference type="Pfam" id="PF01433">
    <property type="entry name" value="Peptidase_M1"/>
    <property type="match status" value="2"/>
</dbReference>
<dbReference type="GO" id="GO:0008270">
    <property type="term" value="F:zinc ion binding"/>
    <property type="evidence" value="ECO:0007669"/>
    <property type="project" value="InterPro"/>
</dbReference>
<dbReference type="GO" id="GO:0005615">
    <property type="term" value="C:extracellular space"/>
    <property type="evidence" value="ECO:0007669"/>
    <property type="project" value="TreeGrafter"/>
</dbReference>
<evidence type="ECO:0000256" key="5">
    <source>
        <dbReference type="ARBA" id="ARBA00022833"/>
    </source>
</evidence>
<dbReference type="Gene3D" id="2.60.40.1910">
    <property type="match status" value="1"/>
</dbReference>
<evidence type="ECO:0000256" key="4">
    <source>
        <dbReference type="ARBA" id="ARBA00022801"/>
    </source>
</evidence>
<accession>A0A671KTM2</accession>
<dbReference type="GO" id="GO:0043171">
    <property type="term" value="P:peptide catabolic process"/>
    <property type="evidence" value="ECO:0007669"/>
    <property type="project" value="TreeGrafter"/>
</dbReference>
<evidence type="ECO:0000259" key="10">
    <source>
        <dbReference type="Pfam" id="PF11838"/>
    </source>
</evidence>
<organism evidence="11 12">
    <name type="scientific">Sinocyclocheilus anshuiensis</name>
    <dbReference type="NCBI Taxonomy" id="1608454"/>
    <lineage>
        <taxon>Eukaryota</taxon>
        <taxon>Metazoa</taxon>
        <taxon>Chordata</taxon>
        <taxon>Craniata</taxon>
        <taxon>Vertebrata</taxon>
        <taxon>Euteleostomi</taxon>
        <taxon>Actinopterygii</taxon>
        <taxon>Neopterygii</taxon>
        <taxon>Teleostei</taxon>
        <taxon>Ostariophysi</taxon>
        <taxon>Cypriniformes</taxon>
        <taxon>Cyprinidae</taxon>
        <taxon>Cyprininae</taxon>
        <taxon>Sinocyclocheilus</taxon>
    </lineage>
</organism>
<dbReference type="InterPro" id="IPR001930">
    <property type="entry name" value="Peptidase_M1"/>
</dbReference>
<proteinExistence type="inferred from homology"/>
<protein>
    <submittedName>
        <fullName evidence="11">Si:ch211-106j24.1</fullName>
    </submittedName>
</protein>
<dbReference type="GO" id="GO:0006508">
    <property type="term" value="P:proteolysis"/>
    <property type="evidence" value="ECO:0007669"/>
    <property type="project" value="UniProtKB-KW"/>
</dbReference>
<feature type="domain" description="ERAP1-like C-terminal" evidence="10">
    <location>
        <begin position="369"/>
        <end position="476"/>
    </location>
</feature>
<dbReference type="AlphaFoldDB" id="A0A671KTM2"/>
<comment type="similarity">
    <text evidence="1">Belongs to the peptidase M1 family.</text>
</comment>
<dbReference type="InterPro" id="IPR024571">
    <property type="entry name" value="ERAP1-like_C_dom"/>
</dbReference>
<feature type="domain" description="ERAP1-like C-terminal" evidence="10">
    <location>
        <begin position="488"/>
        <end position="590"/>
    </location>
</feature>
<dbReference type="PANTHER" id="PTHR11533:SF300">
    <property type="entry name" value="AMINOPEPTIDASE"/>
    <property type="match status" value="1"/>
</dbReference>
<dbReference type="InterPro" id="IPR027268">
    <property type="entry name" value="Peptidase_M4/M1_CTD_sf"/>
</dbReference>
<feature type="binding site" evidence="8">
    <location>
        <position position="204"/>
    </location>
    <ligand>
        <name>Zn(2+)</name>
        <dbReference type="ChEBI" id="CHEBI:29105"/>
        <note>catalytic</note>
    </ligand>
</feature>
<dbReference type="Gene3D" id="1.25.50.20">
    <property type="match status" value="2"/>
</dbReference>
<keyword evidence="6" id="KW-0482">Metalloprotease</keyword>
<dbReference type="SUPFAM" id="SSF55486">
    <property type="entry name" value="Metalloproteases ('zincins'), catalytic domain"/>
    <property type="match status" value="1"/>
</dbReference>
<dbReference type="GO" id="GO:0005737">
    <property type="term" value="C:cytoplasm"/>
    <property type="evidence" value="ECO:0007669"/>
    <property type="project" value="TreeGrafter"/>
</dbReference>
<dbReference type="InterPro" id="IPR050344">
    <property type="entry name" value="Peptidase_M1_aminopeptidases"/>
</dbReference>
<evidence type="ECO:0000259" key="9">
    <source>
        <dbReference type="Pfam" id="PF01433"/>
    </source>
</evidence>
<name>A0A671KTM2_9TELE</name>
<dbReference type="Pfam" id="PF11838">
    <property type="entry name" value="ERAP1_C"/>
    <property type="match status" value="2"/>
</dbReference>
<keyword evidence="12" id="KW-1185">Reference proteome</keyword>
<dbReference type="Gene3D" id="1.10.390.10">
    <property type="entry name" value="Neutral Protease Domain 2"/>
    <property type="match status" value="2"/>
</dbReference>
<dbReference type="InterPro" id="IPR034016">
    <property type="entry name" value="M1_APN-typ"/>
</dbReference>
<dbReference type="PANTHER" id="PTHR11533">
    <property type="entry name" value="PROTEASE M1 ZINC METALLOPROTEASE"/>
    <property type="match status" value="1"/>
</dbReference>
<dbReference type="GO" id="GO:0042277">
    <property type="term" value="F:peptide binding"/>
    <property type="evidence" value="ECO:0007669"/>
    <property type="project" value="TreeGrafter"/>
</dbReference>
<evidence type="ECO:0000256" key="6">
    <source>
        <dbReference type="ARBA" id="ARBA00023049"/>
    </source>
</evidence>
<feature type="active site" description="Proton acceptor" evidence="7">
    <location>
        <position position="201"/>
    </location>
</feature>
<keyword evidence="4" id="KW-0378">Hydrolase</keyword>
<sequence length="613" mass="71084">HGFNSQTDKINALKGSFTQKRKSCHYLLNLIMLVTKQAKFINVNVNNLFYSKSYNYLVATLHKQIALIVISYFFTLETENVIIAGTAITRTIVGPTKRMSTYLIVFVVSDFTYINVRIWARKRAIEDGQGDYAFNITQPILEFFEKYYNTSYPLSIALPDFNSGTMENWGLVTYRETALLYDPRRSANGNKQRIVTVVSHELAHMWFGNLVTVKWWNDLWLNEGFASYVDWNQLILYDLKVQNSTGAAVLKMLSEFLTEPVFAKGLSNYLKQFAFGSSVHLDLWLHLQKVGVKLPYSVHEIMNRWILQMGFPVVTIDTRTGNVSQKHFLLEPEAVVDRKSEFKYVVKHHHCDITFENPSYKSNFSKNEWVLANLHVSGYFRVNYDLGNWERLLSQLESNHQVLHDNYEKEQASILNITLALRSTKYLLQEYIPWEAALRNLNYFFQLFDRSEVYGAMQAYLKKQVKPLFEYFGTISSNWTTVPSGHTDQYLEYTMNPEKIRKQDATSTIGYIASNIIGQPLAWDFVRANWDYFFKLYGTGSFTFSRLISDVTNRFCTPFELSQLKCFQKDSAETGFGLGTQALQQAIEKTTAKIKWLEENKEAVLQWFLSESA</sequence>
<dbReference type="InterPro" id="IPR014782">
    <property type="entry name" value="Peptidase_M1_dom"/>
</dbReference>
<dbReference type="PRINTS" id="PR00756">
    <property type="entry name" value="ALADIPTASE"/>
</dbReference>
<feature type="domain" description="Peptidase M1 membrane alanine aminopeptidase" evidence="9">
    <location>
        <begin position="241"/>
        <end position="305"/>
    </location>
</feature>
<evidence type="ECO:0000256" key="2">
    <source>
        <dbReference type="ARBA" id="ARBA00022670"/>
    </source>
</evidence>
<reference evidence="11" key="2">
    <citation type="submission" date="2025-09" db="UniProtKB">
        <authorList>
            <consortium name="Ensembl"/>
        </authorList>
    </citation>
    <scope>IDENTIFICATION</scope>
</reference>
<dbReference type="GO" id="GO:0005886">
    <property type="term" value="C:plasma membrane"/>
    <property type="evidence" value="ECO:0007669"/>
    <property type="project" value="TreeGrafter"/>
</dbReference>
<dbReference type="Ensembl" id="ENSSANT00000012096.1">
    <property type="protein sequence ID" value="ENSSANP00000011292.1"/>
    <property type="gene ID" value="ENSSANG00000006108.1"/>
</dbReference>
<feature type="binding site" evidence="8">
    <location>
        <position position="223"/>
    </location>
    <ligand>
        <name>Zn(2+)</name>
        <dbReference type="ChEBI" id="CHEBI:29105"/>
        <note>catalytic</note>
    </ligand>
</feature>
<feature type="binding site" evidence="8">
    <location>
        <position position="200"/>
    </location>
    <ligand>
        <name>Zn(2+)</name>
        <dbReference type="ChEBI" id="CHEBI:29105"/>
        <note>catalytic</note>
    </ligand>
</feature>
<dbReference type="Proteomes" id="UP000472260">
    <property type="component" value="Unassembled WGS sequence"/>
</dbReference>
<evidence type="ECO:0000313" key="12">
    <source>
        <dbReference type="Proteomes" id="UP000472260"/>
    </source>
</evidence>
<keyword evidence="2" id="KW-0645">Protease</keyword>
<evidence type="ECO:0000256" key="1">
    <source>
        <dbReference type="ARBA" id="ARBA00010136"/>
    </source>
</evidence>